<feature type="compositionally biased region" description="Polar residues" evidence="1">
    <location>
        <begin position="1"/>
        <end position="11"/>
    </location>
</feature>
<evidence type="ECO:0000313" key="3">
    <source>
        <dbReference type="Proteomes" id="UP001293593"/>
    </source>
</evidence>
<evidence type="ECO:0000256" key="1">
    <source>
        <dbReference type="SAM" id="MobiDB-lite"/>
    </source>
</evidence>
<sequence length="77" mass="8531">MVARQSPSSTRSKNHQENRLEAAMSGVQTCVPTRNQDPQVMFINFGLVKDRGGGCYLRFISFKSSSATRDAYDKSGL</sequence>
<protein>
    <submittedName>
        <fullName evidence="2">Uncharacterized protein</fullName>
    </submittedName>
</protein>
<dbReference type="AlphaFoldDB" id="A0AAE1MZS9"/>
<keyword evidence="3" id="KW-1185">Reference proteome</keyword>
<dbReference type="Proteomes" id="UP001293593">
    <property type="component" value="Unassembled WGS sequence"/>
</dbReference>
<reference evidence="2" key="1">
    <citation type="submission" date="2023-10" db="EMBL/GenBank/DDBJ databases">
        <title>Chromosome-level genome of the transformable northern wattle, Acacia crassicarpa.</title>
        <authorList>
            <person name="Massaro I."/>
            <person name="Sinha N.R."/>
            <person name="Poethig S."/>
            <person name="Leichty A.R."/>
        </authorList>
    </citation>
    <scope>NUCLEOTIDE SEQUENCE</scope>
    <source>
        <strain evidence="2">Acra3RX</strain>
        <tissue evidence="2">Leaf</tissue>
    </source>
</reference>
<accession>A0AAE1MZS9</accession>
<evidence type="ECO:0000313" key="2">
    <source>
        <dbReference type="EMBL" id="KAK4280136.1"/>
    </source>
</evidence>
<gene>
    <name evidence="2" type="ORF">QN277_011800</name>
</gene>
<name>A0AAE1MZS9_9FABA</name>
<comment type="caution">
    <text evidence="2">The sequence shown here is derived from an EMBL/GenBank/DDBJ whole genome shotgun (WGS) entry which is preliminary data.</text>
</comment>
<proteinExistence type="predicted"/>
<organism evidence="2 3">
    <name type="scientific">Acacia crassicarpa</name>
    <name type="common">northern wattle</name>
    <dbReference type="NCBI Taxonomy" id="499986"/>
    <lineage>
        <taxon>Eukaryota</taxon>
        <taxon>Viridiplantae</taxon>
        <taxon>Streptophyta</taxon>
        <taxon>Embryophyta</taxon>
        <taxon>Tracheophyta</taxon>
        <taxon>Spermatophyta</taxon>
        <taxon>Magnoliopsida</taxon>
        <taxon>eudicotyledons</taxon>
        <taxon>Gunneridae</taxon>
        <taxon>Pentapetalae</taxon>
        <taxon>rosids</taxon>
        <taxon>fabids</taxon>
        <taxon>Fabales</taxon>
        <taxon>Fabaceae</taxon>
        <taxon>Caesalpinioideae</taxon>
        <taxon>mimosoid clade</taxon>
        <taxon>Acacieae</taxon>
        <taxon>Acacia</taxon>
    </lineage>
</organism>
<dbReference type="EMBL" id="JAWXYG010000002">
    <property type="protein sequence ID" value="KAK4280136.1"/>
    <property type="molecule type" value="Genomic_DNA"/>
</dbReference>
<feature type="region of interest" description="Disordered" evidence="1">
    <location>
        <begin position="1"/>
        <end position="20"/>
    </location>
</feature>